<feature type="domain" description="DUF637" evidence="2">
    <location>
        <begin position="200"/>
        <end position="381"/>
    </location>
</feature>
<protein>
    <recommendedName>
        <fullName evidence="2">DUF637 domain-containing protein</fullName>
    </recommendedName>
</protein>
<comment type="caution">
    <text evidence="3">The sequence shown here is derived from an EMBL/GenBank/DDBJ whole genome shotgun (WGS) entry which is preliminary data.</text>
</comment>
<dbReference type="InterPro" id="IPR006915">
    <property type="entry name" value="DUF637_hemagglutn_put"/>
</dbReference>
<evidence type="ECO:0000313" key="3">
    <source>
        <dbReference type="EMBL" id="PYB72726.1"/>
    </source>
</evidence>
<dbReference type="AlphaFoldDB" id="A0A2V4I3B4"/>
<dbReference type="RefSeq" id="WP_181427738.1">
    <property type="nucleotide sequence ID" value="NZ_QJRO01000042.1"/>
</dbReference>
<accession>A0A2V4I3B4</accession>
<dbReference type="Pfam" id="PF04830">
    <property type="entry name" value="DUF637"/>
    <property type="match status" value="1"/>
</dbReference>
<name>A0A2V4I3B4_9PSED</name>
<evidence type="ECO:0000313" key="4">
    <source>
        <dbReference type="Proteomes" id="UP000247620"/>
    </source>
</evidence>
<sequence>ESGGDQLYQGAKLASGADLTIDSGGSVTFEAVKDMHQESHEKSKGDLAWNSMKGKGSTDETLRQSQLTAKGDLVIKAVDGLKVDVKHVDQATISQSIDAMVAADPQLAWLKEVEKRGDVDWRQVKEVHDSFKYSHSGLGAGAQMVIAILIAYFTAGAASGLVASGASAAGASTAATTAGGMWAAGAGASLQGIGWANAIVTAGAMGLTSNAAISTINNKGNLSLVLKDVTSKDALRGYAVSGITAGLTAGLFEGWTGTKTDAVAAAGSTGGVVNATTVLPPGGLSTLDGIGRFAGSQMLQNGTSAVLDRALGGNSSFSDALRNSLVNTFAAAGFKWVGDISGENKLNLKDGGLPKIALHALMGGLAAEAAGGDFRIGALSAGVNEAVVGLLADQYTKIPKEDRNRLLVMNSQLIGILTAAAAGGEAKDLQTGSWVAGNATSYNRLLHDAEKKALTTEAAELQKRLGKPGTDLSWEDLLLLAANAEVDETENKRLQVLLQMYDPKKPEGLHFAQNLQIAQDSISKLAAQDIVLTWKDGRPIMADGDEVKAFQATGMQRQDHGLFNTDSKWTQASGNSWAGEVDTVPEAWKRQFGEKNAAIYMREIGQVSSSPAEMKDLMERISVIATGGVKDVTVDLDVALAMTGAPAVLRALLAKRVSAAMAEASTFPKNLSVHSLDKVPDAAIDPALLRENLTPFVRSANKNSLSIAAGSVEIEGQTQYFLSVSGKGWRGDAPDVVTLAGVEYKVVKVDSKAVESVVNGLNGSTNFNHAEQKLMSYFQDVYAGKSAKVSLGVQNTSASNPGMCSGCTVTSKSFAENNPSFNVRFFEGSSGVNP</sequence>
<evidence type="ECO:0000256" key="1">
    <source>
        <dbReference type="SAM" id="MobiDB-lite"/>
    </source>
</evidence>
<dbReference type="EMBL" id="QJRO01000042">
    <property type="protein sequence ID" value="PYB72726.1"/>
    <property type="molecule type" value="Genomic_DNA"/>
</dbReference>
<gene>
    <name evidence="3" type="ORF">DMX07_26130</name>
</gene>
<feature type="region of interest" description="Disordered" evidence="1">
    <location>
        <begin position="37"/>
        <end position="62"/>
    </location>
</feature>
<dbReference type="Proteomes" id="UP000247620">
    <property type="component" value="Unassembled WGS sequence"/>
</dbReference>
<reference evidence="3 4" key="1">
    <citation type="submission" date="2018-06" db="EMBL/GenBank/DDBJ databases">
        <title>Pseudomonas diversity within urban Lake Michigan freshwaters.</title>
        <authorList>
            <person name="Batrich M."/>
            <person name="Hatzopoulos T."/>
            <person name="Putonti C."/>
        </authorList>
    </citation>
    <scope>NUCLEOTIDE SEQUENCE [LARGE SCALE GENOMIC DNA]</scope>
    <source>
        <strain evidence="3 4">LBp-160603</strain>
    </source>
</reference>
<evidence type="ECO:0000259" key="2">
    <source>
        <dbReference type="Pfam" id="PF04830"/>
    </source>
</evidence>
<proteinExistence type="predicted"/>
<organism evidence="3 4">
    <name type="scientific">Pseudomonas soli</name>
    <dbReference type="NCBI Taxonomy" id="1306993"/>
    <lineage>
        <taxon>Bacteria</taxon>
        <taxon>Pseudomonadati</taxon>
        <taxon>Pseudomonadota</taxon>
        <taxon>Gammaproteobacteria</taxon>
        <taxon>Pseudomonadales</taxon>
        <taxon>Pseudomonadaceae</taxon>
        <taxon>Pseudomonas</taxon>
    </lineage>
</organism>
<feature type="non-terminal residue" evidence="3">
    <location>
        <position position="1"/>
    </location>
</feature>